<keyword evidence="3" id="KW-0408">Iron</keyword>
<dbReference type="InterPro" id="IPR016053">
    <property type="entry name" value="Haem_Oase-like"/>
</dbReference>
<comment type="caution">
    <text evidence="4">The sequence shown here is derived from an EMBL/GenBank/DDBJ whole genome shotgun (WGS) entry which is preliminary data.</text>
</comment>
<dbReference type="Proteomes" id="UP001589647">
    <property type="component" value="Unassembled WGS sequence"/>
</dbReference>
<dbReference type="SUPFAM" id="SSF48613">
    <property type="entry name" value="Heme oxygenase-like"/>
    <property type="match status" value="1"/>
</dbReference>
<organism evidence="4 5">
    <name type="scientific">Nonomuraea spiralis</name>
    <dbReference type="NCBI Taxonomy" id="46182"/>
    <lineage>
        <taxon>Bacteria</taxon>
        <taxon>Bacillati</taxon>
        <taxon>Actinomycetota</taxon>
        <taxon>Actinomycetes</taxon>
        <taxon>Streptosporangiales</taxon>
        <taxon>Streptosporangiaceae</taxon>
        <taxon>Nonomuraea</taxon>
    </lineage>
</organism>
<dbReference type="InterPro" id="IPR016084">
    <property type="entry name" value="Haem_Oase-like_multi-hlx"/>
</dbReference>
<evidence type="ECO:0000313" key="5">
    <source>
        <dbReference type="Proteomes" id="UP001589647"/>
    </source>
</evidence>
<reference evidence="4 5" key="1">
    <citation type="submission" date="2024-09" db="EMBL/GenBank/DDBJ databases">
        <authorList>
            <person name="Sun Q."/>
            <person name="Mori K."/>
        </authorList>
    </citation>
    <scope>NUCLEOTIDE SEQUENCE [LARGE SCALE GENOMIC DNA]</scope>
    <source>
        <strain evidence="4 5">CCM 3426</strain>
    </source>
</reference>
<accession>A0ABV5IT20</accession>
<dbReference type="EMBL" id="JBHMEI010000063">
    <property type="protein sequence ID" value="MFB9207706.1"/>
    <property type="molecule type" value="Genomic_DNA"/>
</dbReference>
<name>A0ABV5IT20_9ACTN</name>
<keyword evidence="5" id="KW-1185">Reference proteome</keyword>
<gene>
    <name evidence="4" type="ORF">ACFFV7_41445</name>
</gene>
<dbReference type="InterPro" id="IPR002051">
    <property type="entry name" value="Haem_Oase"/>
</dbReference>
<dbReference type="Pfam" id="PF01126">
    <property type="entry name" value="Heme_oxygenase"/>
    <property type="match status" value="1"/>
</dbReference>
<evidence type="ECO:0000256" key="3">
    <source>
        <dbReference type="ARBA" id="ARBA00023004"/>
    </source>
</evidence>
<evidence type="ECO:0000256" key="2">
    <source>
        <dbReference type="ARBA" id="ARBA00022723"/>
    </source>
</evidence>
<dbReference type="PANTHER" id="PTHR10720:SF0">
    <property type="entry name" value="HEME OXYGENASE"/>
    <property type="match status" value="1"/>
</dbReference>
<protein>
    <submittedName>
        <fullName evidence="4">Heme oxygenase (Biliverdin-producing)</fullName>
    </submittedName>
</protein>
<dbReference type="PIRSF" id="PIRSF000343">
    <property type="entry name" value="Haem_Oase"/>
    <property type="match status" value="1"/>
</dbReference>
<proteinExistence type="predicted"/>
<evidence type="ECO:0000256" key="1">
    <source>
        <dbReference type="ARBA" id="ARBA00022617"/>
    </source>
</evidence>
<dbReference type="Gene3D" id="1.20.910.10">
    <property type="entry name" value="Heme oxygenase-like"/>
    <property type="match status" value="1"/>
</dbReference>
<evidence type="ECO:0000313" key="4">
    <source>
        <dbReference type="EMBL" id="MFB9207706.1"/>
    </source>
</evidence>
<dbReference type="CDD" id="cd19165">
    <property type="entry name" value="HemeO"/>
    <property type="match status" value="1"/>
</dbReference>
<dbReference type="RefSeq" id="WP_189651245.1">
    <property type="nucleotide sequence ID" value="NZ_BMRC01000018.1"/>
</dbReference>
<dbReference type="PANTHER" id="PTHR10720">
    <property type="entry name" value="HEME OXYGENASE"/>
    <property type="match status" value="1"/>
</dbReference>
<keyword evidence="1" id="KW-0349">Heme</keyword>
<keyword evidence="2" id="KW-0479">Metal-binding</keyword>
<dbReference type="PRINTS" id="PR00088">
    <property type="entry name" value="HAEMOXYGNASE"/>
</dbReference>
<sequence>METTGQGREPLSRLLYKGTTEAHRAAENTPYMLALFQGKLTEEAYRLWLVRFHAVYTALEHTTEALRDDPAVGVLRLPQLYRTEAIEKDLAHFYGRDWRRALESSPATDAYVARLDRVRDEWPLGLVPHHWIRYAGYLHGGATLGKLLATTYGLSGGDGTAFYDFAEIEDTHAFVSEYHTRMNSVPVTDDDLPTLVDEGNHAFDGNAAITVELGEAVDLG</sequence>